<evidence type="ECO:0000256" key="1">
    <source>
        <dbReference type="HAMAP-Rule" id="MF_00386"/>
    </source>
</evidence>
<dbReference type="NCBIfam" id="TIGR00278">
    <property type="entry name" value="membrane protein insertion efficiency factor YidD"/>
    <property type="match status" value="1"/>
</dbReference>
<dbReference type="HAMAP" id="MF_00386">
    <property type="entry name" value="UPF0161_YidD"/>
    <property type="match status" value="1"/>
</dbReference>
<comment type="function">
    <text evidence="1">Could be involved in insertion of integral membrane proteins into the membrane.</text>
</comment>
<dbReference type="InterPro" id="IPR002696">
    <property type="entry name" value="Membr_insert_effic_factor_YidD"/>
</dbReference>
<reference evidence="2 4" key="1">
    <citation type="submission" date="2013-02" db="EMBL/GenBank/DDBJ databases">
        <title>The Genome Sequence of Enterococcus gilvus ATCC BAA-350.</title>
        <authorList>
            <consortium name="The Broad Institute Genome Sequencing Platform"/>
            <consortium name="The Broad Institute Genome Sequencing Center for Infectious Disease"/>
            <person name="Earl A.M."/>
            <person name="Gilmore M.S."/>
            <person name="Lebreton F."/>
            <person name="Walker B."/>
            <person name="Young S.K."/>
            <person name="Zeng Q."/>
            <person name="Gargeya S."/>
            <person name="Fitzgerald M."/>
            <person name="Haas B."/>
            <person name="Abouelleil A."/>
            <person name="Alvarado L."/>
            <person name="Arachchi H.M."/>
            <person name="Berlin A.M."/>
            <person name="Chapman S.B."/>
            <person name="Dewar J."/>
            <person name="Goldberg J."/>
            <person name="Griggs A."/>
            <person name="Gujja S."/>
            <person name="Hansen M."/>
            <person name="Howarth C."/>
            <person name="Imamovic A."/>
            <person name="Larimer J."/>
            <person name="McCowan C."/>
            <person name="Murphy C."/>
            <person name="Neiman D."/>
            <person name="Pearson M."/>
            <person name="Priest M."/>
            <person name="Roberts A."/>
            <person name="Saif S."/>
            <person name="Shea T."/>
            <person name="Sisk P."/>
            <person name="Sykes S."/>
            <person name="Wortman J."/>
            <person name="Nusbaum C."/>
            <person name="Birren B."/>
        </authorList>
    </citation>
    <scope>NUCLEOTIDE SEQUENCE [LARGE SCALE GENOMIC DNA]</scope>
    <source>
        <strain evidence="2 4">ATCC BAA-350</strain>
    </source>
</reference>
<keyword evidence="1" id="KW-1003">Cell membrane</keyword>
<sequence>MSFIGKGLIGLVRGYQRFISPLKQPSCRYYPSCSSYMIKAIQVHGAPKGVLMGTARILRCHPFAKAGLDYVPIRFTLRKNTIDREEPDYSMQRKQARE</sequence>
<dbReference type="OrthoDB" id="9801753at2"/>
<dbReference type="EMBL" id="ASWH01000001">
    <property type="protein sequence ID" value="EOW81441.1"/>
    <property type="molecule type" value="Genomic_DNA"/>
</dbReference>
<dbReference type="Proteomes" id="UP000013750">
    <property type="component" value="Unassembled WGS sequence"/>
</dbReference>
<dbReference type="Proteomes" id="UP000014160">
    <property type="component" value="Unassembled WGS sequence"/>
</dbReference>
<dbReference type="PANTHER" id="PTHR33383:SF1">
    <property type="entry name" value="MEMBRANE PROTEIN INSERTION EFFICIENCY FACTOR-RELATED"/>
    <property type="match status" value="1"/>
</dbReference>
<dbReference type="HOGENOM" id="CLU_144811_2_2_9"/>
<comment type="caution">
    <text evidence="2">The sequence shown here is derived from an EMBL/GenBank/DDBJ whole genome shotgun (WGS) entry which is preliminary data.</text>
</comment>
<keyword evidence="5" id="KW-1185">Reference proteome</keyword>
<comment type="subcellular location">
    <subcellularLocation>
        <location evidence="1">Cell membrane</location>
        <topology evidence="1">Peripheral membrane protein</topology>
        <orientation evidence="1">Cytoplasmic side</orientation>
    </subcellularLocation>
</comment>
<protein>
    <recommendedName>
        <fullName evidence="1">Putative membrane protein insertion efficiency factor</fullName>
    </recommendedName>
</protein>
<dbReference type="Pfam" id="PF01809">
    <property type="entry name" value="YidD"/>
    <property type="match status" value="1"/>
</dbReference>
<gene>
    <name evidence="3" type="ORF">I592_00734</name>
    <name evidence="2" type="ORF">UKC_03227</name>
</gene>
<evidence type="ECO:0000313" key="5">
    <source>
        <dbReference type="Proteomes" id="UP000014160"/>
    </source>
</evidence>
<accession>R2XHL3</accession>
<organism evidence="2 4">
    <name type="scientific">Enterococcus gilvus ATCC BAA-350</name>
    <dbReference type="NCBI Taxonomy" id="1158614"/>
    <lineage>
        <taxon>Bacteria</taxon>
        <taxon>Bacillati</taxon>
        <taxon>Bacillota</taxon>
        <taxon>Bacilli</taxon>
        <taxon>Lactobacillales</taxon>
        <taxon>Enterococcaceae</taxon>
        <taxon>Enterococcus</taxon>
    </lineage>
</organism>
<dbReference type="PANTHER" id="PTHR33383">
    <property type="entry name" value="MEMBRANE PROTEIN INSERTION EFFICIENCY FACTOR-RELATED"/>
    <property type="match status" value="1"/>
</dbReference>
<keyword evidence="1" id="KW-0472">Membrane</keyword>
<dbReference type="EMBL" id="AJDQ01000010">
    <property type="protein sequence ID" value="EOI54399.1"/>
    <property type="molecule type" value="Genomic_DNA"/>
</dbReference>
<name>R2XHL3_9ENTE</name>
<dbReference type="SMART" id="SM01234">
    <property type="entry name" value="Haemolytic"/>
    <property type="match status" value="1"/>
</dbReference>
<proteinExistence type="inferred from homology"/>
<dbReference type="PATRIC" id="fig|1158614.3.peg.3216"/>
<comment type="similarity">
    <text evidence="1">Belongs to the UPF0161 family.</text>
</comment>
<dbReference type="eggNOG" id="COG0759">
    <property type="taxonomic scope" value="Bacteria"/>
</dbReference>
<reference evidence="3 5" key="2">
    <citation type="submission" date="2013-03" db="EMBL/GenBank/DDBJ databases">
        <title>The Genome Sequence of Enterococcus gilvus ATCC BAA-350 (PacBio/Illumina hybrid assembly).</title>
        <authorList>
            <consortium name="The Broad Institute Genomics Platform"/>
            <consortium name="The Broad Institute Genome Sequencing Center for Infectious Disease"/>
            <person name="Earl A."/>
            <person name="Russ C."/>
            <person name="Gilmore M."/>
            <person name="Surin D."/>
            <person name="Walker B."/>
            <person name="Young S."/>
            <person name="Zeng Q."/>
            <person name="Gargeya S."/>
            <person name="Fitzgerald M."/>
            <person name="Haas B."/>
            <person name="Abouelleil A."/>
            <person name="Allen A.W."/>
            <person name="Alvarado L."/>
            <person name="Arachchi H.M."/>
            <person name="Berlin A.M."/>
            <person name="Chapman S.B."/>
            <person name="Gainer-Dewar J."/>
            <person name="Goldberg J."/>
            <person name="Griggs A."/>
            <person name="Gujja S."/>
            <person name="Hansen M."/>
            <person name="Howarth C."/>
            <person name="Imamovic A."/>
            <person name="Ireland A."/>
            <person name="Larimer J."/>
            <person name="McCowan C."/>
            <person name="Murphy C."/>
            <person name="Pearson M."/>
            <person name="Poon T.W."/>
            <person name="Priest M."/>
            <person name="Roberts A."/>
            <person name="Saif S."/>
            <person name="Shea T."/>
            <person name="Sisk P."/>
            <person name="Sykes S."/>
            <person name="Wortman J."/>
            <person name="Nusbaum C."/>
            <person name="Birren B."/>
        </authorList>
    </citation>
    <scope>NUCLEOTIDE SEQUENCE [LARGE SCALE GENOMIC DNA]</scope>
    <source>
        <strain evidence="3 5">ATCC BAA-350</strain>
    </source>
</reference>
<evidence type="ECO:0000313" key="2">
    <source>
        <dbReference type="EMBL" id="EOI54399.1"/>
    </source>
</evidence>
<evidence type="ECO:0000313" key="4">
    <source>
        <dbReference type="Proteomes" id="UP000013750"/>
    </source>
</evidence>
<dbReference type="GO" id="GO:0005886">
    <property type="term" value="C:plasma membrane"/>
    <property type="evidence" value="ECO:0007669"/>
    <property type="project" value="UniProtKB-SubCell"/>
</dbReference>
<dbReference type="AlphaFoldDB" id="R2XHL3"/>
<evidence type="ECO:0000313" key="3">
    <source>
        <dbReference type="EMBL" id="EOW81441.1"/>
    </source>
</evidence>